<dbReference type="AlphaFoldDB" id="A0ABD0M658"/>
<feature type="non-terminal residue" evidence="1">
    <location>
        <position position="54"/>
    </location>
</feature>
<dbReference type="EMBL" id="JACVVK020000004">
    <property type="protein sequence ID" value="KAK7507254.1"/>
    <property type="molecule type" value="Genomic_DNA"/>
</dbReference>
<gene>
    <name evidence="1" type="ORF">BaRGS_00001189</name>
</gene>
<accession>A0ABD0M658</accession>
<comment type="caution">
    <text evidence="1">The sequence shown here is derived from an EMBL/GenBank/DDBJ whole genome shotgun (WGS) entry which is preliminary data.</text>
</comment>
<sequence length="54" mass="6282">RAEIIQPRTGPVESIERKRGIFRGAKHYDLEKMRDFVTAQRHASTLTMSLKILE</sequence>
<reference evidence="1 2" key="1">
    <citation type="journal article" date="2023" name="Sci. Data">
        <title>Genome assembly of the Korean intertidal mud-creeper Batillaria attramentaria.</title>
        <authorList>
            <person name="Patra A.K."/>
            <person name="Ho P.T."/>
            <person name="Jun S."/>
            <person name="Lee S.J."/>
            <person name="Kim Y."/>
            <person name="Won Y.J."/>
        </authorList>
    </citation>
    <scope>NUCLEOTIDE SEQUENCE [LARGE SCALE GENOMIC DNA]</scope>
    <source>
        <strain evidence="1">Wonlab-2016</strain>
    </source>
</reference>
<evidence type="ECO:0000313" key="1">
    <source>
        <dbReference type="EMBL" id="KAK7507254.1"/>
    </source>
</evidence>
<keyword evidence="2" id="KW-1185">Reference proteome</keyword>
<name>A0ABD0M658_9CAEN</name>
<organism evidence="1 2">
    <name type="scientific">Batillaria attramentaria</name>
    <dbReference type="NCBI Taxonomy" id="370345"/>
    <lineage>
        <taxon>Eukaryota</taxon>
        <taxon>Metazoa</taxon>
        <taxon>Spiralia</taxon>
        <taxon>Lophotrochozoa</taxon>
        <taxon>Mollusca</taxon>
        <taxon>Gastropoda</taxon>
        <taxon>Caenogastropoda</taxon>
        <taxon>Sorbeoconcha</taxon>
        <taxon>Cerithioidea</taxon>
        <taxon>Batillariidae</taxon>
        <taxon>Batillaria</taxon>
    </lineage>
</organism>
<feature type="non-terminal residue" evidence="1">
    <location>
        <position position="1"/>
    </location>
</feature>
<dbReference type="Proteomes" id="UP001519460">
    <property type="component" value="Unassembled WGS sequence"/>
</dbReference>
<proteinExistence type="predicted"/>
<protein>
    <submittedName>
        <fullName evidence="1">Uncharacterized protein</fullName>
    </submittedName>
</protein>
<evidence type="ECO:0000313" key="2">
    <source>
        <dbReference type="Proteomes" id="UP001519460"/>
    </source>
</evidence>